<dbReference type="Pfam" id="PF00171">
    <property type="entry name" value="Aldedh"/>
    <property type="match status" value="1"/>
</dbReference>
<dbReference type="InterPro" id="IPR016162">
    <property type="entry name" value="Ald_DH_N"/>
</dbReference>
<evidence type="ECO:0000259" key="2">
    <source>
        <dbReference type="Pfam" id="PF00171"/>
    </source>
</evidence>
<reference evidence="3 4" key="1">
    <citation type="submission" date="2017-04" db="EMBL/GenBank/DDBJ databases">
        <title>Novel microbial lineages endemic to geothermal iron-oxide mats fill important gaps in the evolutionary history of Archaea.</title>
        <authorList>
            <person name="Jay Z.J."/>
            <person name="Beam J.P."/>
            <person name="Dlakic M."/>
            <person name="Rusch D.B."/>
            <person name="Kozubal M.A."/>
            <person name="Inskeep W.P."/>
        </authorList>
    </citation>
    <scope>NUCLEOTIDE SEQUENCE [LARGE SCALE GENOMIC DNA]</scope>
    <source>
        <strain evidence="3">OSP_D</strain>
    </source>
</reference>
<dbReference type="InterPro" id="IPR016163">
    <property type="entry name" value="Ald_DH_C"/>
</dbReference>
<evidence type="ECO:0000313" key="4">
    <source>
        <dbReference type="Proteomes" id="UP000240880"/>
    </source>
</evidence>
<dbReference type="PROSITE" id="PS00070">
    <property type="entry name" value="ALDEHYDE_DEHYDR_CYS"/>
    <property type="match status" value="1"/>
</dbReference>
<sequence length="438" mass="49225">MVIRTVNPYSGEVLGEYREHTLEEAKQMVLGVRKAQQEWKVSLEYRIQTIREVRKRFEARLNELAQLMTKEMGKPISQSVSEIKKCLWLIDYMCENTERMLSPEHIKTEATKSYVRFDPLGVVLLIMPWNFPTWQVMRAAIPALLAGNGIVLKHASIVTGTSLKLQEIFDLDVFKSLVLRGDAALSLIEHVDGVSFTGSTSVGSKIAQAAGKNIKKMVLELGGSDPFIVLKSAELENTVKNAVFARLQNNGQSCIASKRFIVHEEIYDKFYEMYKEELRKVKMGDPLKEDTFLGPLSSGEQKETVNKQLEELKKLGSVEKLQQLEEGNFVPPTIVRTDAKYDEEVFAPVAILKKFSTNEEAIRLANDTPYGLGASIWGAAEEAEKLVPYIEAGMVFINKIVASDPRLPFGGIKKSGIGRELSRYGLLEFTNIKTVWVN</sequence>
<dbReference type="PANTHER" id="PTHR43217:SF1">
    <property type="entry name" value="SUCCINATE SEMIALDEHYDE DEHYDROGENASE [NAD(P)+] SAD"/>
    <property type="match status" value="1"/>
</dbReference>
<organism evidence="3 4">
    <name type="scientific">Candidatus Marsarchaeota G1 archaeon OSP_D</name>
    <dbReference type="NCBI Taxonomy" id="1978155"/>
    <lineage>
        <taxon>Archaea</taxon>
        <taxon>Candidatus Marsarchaeota</taxon>
        <taxon>Candidatus Marsarchaeota group 1</taxon>
    </lineage>
</organism>
<evidence type="ECO:0000256" key="1">
    <source>
        <dbReference type="ARBA" id="ARBA00023002"/>
    </source>
</evidence>
<dbReference type="InterPro" id="IPR047110">
    <property type="entry name" value="GABD/Sad-like"/>
</dbReference>
<name>A0A2R6AD56_9ARCH</name>
<evidence type="ECO:0000313" key="3">
    <source>
        <dbReference type="EMBL" id="PSN84334.1"/>
    </source>
</evidence>
<dbReference type="GO" id="GO:0004777">
    <property type="term" value="F:succinate-semialdehyde dehydrogenase (NAD+) activity"/>
    <property type="evidence" value="ECO:0007669"/>
    <property type="project" value="TreeGrafter"/>
</dbReference>
<accession>A0A2R6AD56</accession>
<dbReference type="Gene3D" id="3.40.309.10">
    <property type="entry name" value="Aldehyde Dehydrogenase, Chain A, domain 2"/>
    <property type="match status" value="1"/>
</dbReference>
<gene>
    <name evidence="3" type="ORF">B9Q01_01220</name>
</gene>
<dbReference type="Gene3D" id="3.40.605.10">
    <property type="entry name" value="Aldehyde Dehydrogenase, Chain A, domain 1"/>
    <property type="match status" value="1"/>
</dbReference>
<proteinExistence type="predicted"/>
<dbReference type="EMBL" id="NEXC01000004">
    <property type="protein sequence ID" value="PSN84334.1"/>
    <property type="molecule type" value="Genomic_DNA"/>
</dbReference>
<dbReference type="InterPro" id="IPR015590">
    <property type="entry name" value="Aldehyde_DH_dom"/>
</dbReference>
<dbReference type="Proteomes" id="UP000240880">
    <property type="component" value="Unassembled WGS sequence"/>
</dbReference>
<dbReference type="InterPro" id="IPR016161">
    <property type="entry name" value="Ald_DH/histidinol_DH"/>
</dbReference>
<feature type="domain" description="Aldehyde dehydrogenase" evidence="2">
    <location>
        <begin position="3"/>
        <end position="435"/>
    </location>
</feature>
<dbReference type="PANTHER" id="PTHR43217">
    <property type="entry name" value="SUCCINATE SEMIALDEHYDE DEHYDROGENASE [NAD(P)+] SAD"/>
    <property type="match status" value="1"/>
</dbReference>
<dbReference type="SUPFAM" id="SSF53720">
    <property type="entry name" value="ALDH-like"/>
    <property type="match status" value="1"/>
</dbReference>
<protein>
    <submittedName>
        <fullName evidence="3">Aldehyde dehydrogenase</fullName>
    </submittedName>
</protein>
<comment type="caution">
    <text evidence="3">The sequence shown here is derived from an EMBL/GenBank/DDBJ whole genome shotgun (WGS) entry which is preliminary data.</text>
</comment>
<dbReference type="AlphaFoldDB" id="A0A2R6AD56"/>
<keyword evidence="1" id="KW-0560">Oxidoreductase</keyword>
<dbReference type="InterPro" id="IPR016160">
    <property type="entry name" value="Ald_DH_CS_CYS"/>
</dbReference>